<dbReference type="PROSITE" id="PS50857">
    <property type="entry name" value="COX2_CUA"/>
    <property type="match status" value="1"/>
</dbReference>
<evidence type="ECO:0000259" key="1">
    <source>
        <dbReference type="PROSITE" id="PS50857"/>
    </source>
</evidence>
<dbReference type="GO" id="GO:0004129">
    <property type="term" value="F:cytochrome-c oxidase activity"/>
    <property type="evidence" value="ECO:0007669"/>
    <property type="project" value="InterPro"/>
</dbReference>
<dbReference type="AlphaFoldDB" id="X1EP29"/>
<sequence>IACAQLCGNSHYSMRGFLTVHTQEEFDAWLAKEASELIGDDEDDFWN</sequence>
<dbReference type="GO" id="GO:0016020">
    <property type="term" value="C:membrane"/>
    <property type="evidence" value="ECO:0007669"/>
    <property type="project" value="InterPro"/>
</dbReference>
<protein>
    <recommendedName>
        <fullName evidence="1">Cytochrome oxidase subunit II copper A binding domain-containing protein</fullName>
    </recommendedName>
</protein>
<feature type="non-terminal residue" evidence="2">
    <location>
        <position position="1"/>
    </location>
</feature>
<feature type="domain" description="Cytochrome oxidase subunit II copper A binding" evidence="1">
    <location>
        <begin position="1"/>
        <end position="32"/>
    </location>
</feature>
<dbReference type="InterPro" id="IPR008972">
    <property type="entry name" value="Cupredoxin"/>
</dbReference>
<dbReference type="InterPro" id="IPR002429">
    <property type="entry name" value="CcO_II-like_C"/>
</dbReference>
<name>X1EP29_9ZZZZ</name>
<proteinExistence type="predicted"/>
<reference evidence="2" key="1">
    <citation type="journal article" date="2014" name="Front. Microbiol.">
        <title>High frequency of phylogenetically diverse reductive dehalogenase-homologous genes in deep subseafloor sedimentary metagenomes.</title>
        <authorList>
            <person name="Kawai M."/>
            <person name="Futagami T."/>
            <person name="Toyoda A."/>
            <person name="Takaki Y."/>
            <person name="Nishi S."/>
            <person name="Hori S."/>
            <person name="Arai W."/>
            <person name="Tsubouchi T."/>
            <person name="Morono Y."/>
            <person name="Uchiyama I."/>
            <person name="Ito T."/>
            <person name="Fujiyama A."/>
            <person name="Inagaki F."/>
            <person name="Takami H."/>
        </authorList>
    </citation>
    <scope>NUCLEOTIDE SEQUENCE</scope>
    <source>
        <strain evidence="2">Expedition CK06-06</strain>
    </source>
</reference>
<dbReference type="GO" id="GO:0005507">
    <property type="term" value="F:copper ion binding"/>
    <property type="evidence" value="ECO:0007669"/>
    <property type="project" value="InterPro"/>
</dbReference>
<evidence type="ECO:0000313" key="2">
    <source>
        <dbReference type="EMBL" id="GAH35136.1"/>
    </source>
</evidence>
<dbReference type="EMBL" id="BARU01009294">
    <property type="protein sequence ID" value="GAH35136.1"/>
    <property type="molecule type" value="Genomic_DNA"/>
</dbReference>
<organism evidence="2">
    <name type="scientific">marine sediment metagenome</name>
    <dbReference type="NCBI Taxonomy" id="412755"/>
    <lineage>
        <taxon>unclassified sequences</taxon>
        <taxon>metagenomes</taxon>
        <taxon>ecological metagenomes</taxon>
    </lineage>
</organism>
<dbReference type="Gene3D" id="2.60.40.420">
    <property type="entry name" value="Cupredoxins - blue copper proteins"/>
    <property type="match status" value="1"/>
</dbReference>
<dbReference type="SUPFAM" id="SSF49503">
    <property type="entry name" value="Cupredoxins"/>
    <property type="match status" value="1"/>
</dbReference>
<comment type="caution">
    <text evidence="2">The sequence shown here is derived from an EMBL/GenBank/DDBJ whole genome shotgun (WGS) entry which is preliminary data.</text>
</comment>
<accession>X1EP29</accession>
<gene>
    <name evidence="2" type="ORF">S03H2_17964</name>
</gene>